<gene>
    <name evidence="8" type="ORF">CRH09_21565</name>
</gene>
<dbReference type="Pfam" id="PF12833">
    <property type="entry name" value="HTH_18"/>
    <property type="match status" value="1"/>
</dbReference>
<proteinExistence type="predicted"/>
<sequence length="254" mass="28619">MRNVPISEVEGIDRPVLSIRMDYPPGHLLPAHRHRRAQFLYGATGLMRVETVHGSWTVPPRRAVLIPPGVEHRVLMDEVSTRSLYLEPSAVPWYPDRCRVVEVSPLLRELLIAAADLPPEYDRHGRDGALVDLIRYEIRTLTPLPFDLPLPAHPGLRRRCEEFQSAPTIRSLPAAWAADLGIAPRTFTRLFQRQTGLTFQRWRRRACLLHAIRLLSAGRGVTQVAAALGYDTPAAFTAMFRTQLGRTPSSFIAN</sequence>
<dbReference type="Proteomes" id="UP000221961">
    <property type="component" value="Chromosome"/>
</dbReference>
<dbReference type="InterPro" id="IPR013096">
    <property type="entry name" value="Cupin_2"/>
</dbReference>
<evidence type="ECO:0000313" key="9">
    <source>
        <dbReference type="Proteomes" id="UP000221961"/>
    </source>
</evidence>
<dbReference type="PANTHER" id="PTHR11019">
    <property type="entry name" value="HTH-TYPE TRANSCRIPTIONAL REGULATOR NIMR"/>
    <property type="match status" value="1"/>
</dbReference>
<keyword evidence="4" id="KW-0804">Transcription</keyword>
<dbReference type="GeneID" id="88359944"/>
<keyword evidence="3" id="KW-0238">DNA-binding</keyword>
<protein>
    <recommendedName>
        <fullName evidence="5">HTH-type transcriptional regulator RipA</fullName>
    </recommendedName>
    <alternativeName>
        <fullName evidence="6">Repressor of iron proteins A</fullName>
    </alternativeName>
</protein>
<evidence type="ECO:0000256" key="5">
    <source>
        <dbReference type="ARBA" id="ARBA00074140"/>
    </source>
</evidence>
<dbReference type="PANTHER" id="PTHR11019:SF159">
    <property type="entry name" value="TRANSCRIPTIONAL REGULATOR-RELATED"/>
    <property type="match status" value="1"/>
</dbReference>
<dbReference type="Gene3D" id="2.60.120.10">
    <property type="entry name" value="Jelly Rolls"/>
    <property type="match status" value="1"/>
</dbReference>
<dbReference type="SMART" id="SM00342">
    <property type="entry name" value="HTH_ARAC"/>
    <property type="match status" value="1"/>
</dbReference>
<evidence type="ECO:0000256" key="3">
    <source>
        <dbReference type="ARBA" id="ARBA00023125"/>
    </source>
</evidence>
<name>A0A291RWU8_9NOCA</name>
<evidence type="ECO:0000256" key="2">
    <source>
        <dbReference type="ARBA" id="ARBA00023015"/>
    </source>
</evidence>
<keyword evidence="1" id="KW-0678">Repressor</keyword>
<dbReference type="InterPro" id="IPR009057">
    <property type="entry name" value="Homeodomain-like_sf"/>
</dbReference>
<dbReference type="SUPFAM" id="SSF46689">
    <property type="entry name" value="Homeodomain-like"/>
    <property type="match status" value="1"/>
</dbReference>
<dbReference type="SUPFAM" id="SSF51182">
    <property type="entry name" value="RmlC-like cupins"/>
    <property type="match status" value="1"/>
</dbReference>
<evidence type="ECO:0000256" key="1">
    <source>
        <dbReference type="ARBA" id="ARBA00022491"/>
    </source>
</evidence>
<reference evidence="8 9" key="1">
    <citation type="submission" date="2017-10" db="EMBL/GenBank/DDBJ databases">
        <title>Comparative genomics between pathogenic Norcardia.</title>
        <authorList>
            <person name="Zeng L."/>
        </authorList>
    </citation>
    <scope>NUCLEOTIDE SEQUENCE [LARGE SCALE GENOMIC DNA]</scope>
    <source>
        <strain evidence="8 9">NC_YFY_NT001</strain>
    </source>
</reference>
<dbReference type="Pfam" id="PF07883">
    <property type="entry name" value="Cupin_2"/>
    <property type="match status" value="1"/>
</dbReference>
<evidence type="ECO:0000259" key="7">
    <source>
        <dbReference type="PROSITE" id="PS01124"/>
    </source>
</evidence>
<dbReference type="KEGG" id="ntp:CRH09_21565"/>
<dbReference type="InterPro" id="IPR011051">
    <property type="entry name" value="RmlC_Cupin_sf"/>
</dbReference>
<keyword evidence="2" id="KW-0805">Transcription regulation</keyword>
<dbReference type="PROSITE" id="PS01124">
    <property type="entry name" value="HTH_ARAC_FAMILY_2"/>
    <property type="match status" value="1"/>
</dbReference>
<evidence type="ECO:0000256" key="4">
    <source>
        <dbReference type="ARBA" id="ARBA00023163"/>
    </source>
</evidence>
<dbReference type="AlphaFoldDB" id="A0A291RWU8"/>
<dbReference type="EMBL" id="CP023778">
    <property type="protein sequence ID" value="ATL71993.1"/>
    <property type="molecule type" value="Genomic_DNA"/>
</dbReference>
<dbReference type="Gene3D" id="1.10.10.60">
    <property type="entry name" value="Homeodomain-like"/>
    <property type="match status" value="1"/>
</dbReference>
<dbReference type="GO" id="GO:0043565">
    <property type="term" value="F:sequence-specific DNA binding"/>
    <property type="evidence" value="ECO:0007669"/>
    <property type="project" value="InterPro"/>
</dbReference>
<dbReference type="FunFam" id="1.10.10.60:FF:000132">
    <property type="entry name" value="AraC family transcriptional regulator"/>
    <property type="match status" value="1"/>
</dbReference>
<dbReference type="GO" id="GO:0003700">
    <property type="term" value="F:DNA-binding transcription factor activity"/>
    <property type="evidence" value="ECO:0007669"/>
    <property type="project" value="InterPro"/>
</dbReference>
<dbReference type="InterPro" id="IPR014710">
    <property type="entry name" value="RmlC-like_jellyroll"/>
</dbReference>
<dbReference type="InterPro" id="IPR018060">
    <property type="entry name" value="HTH_AraC"/>
</dbReference>
<organism evidence="8 9">
    <name type="scientific">Nocardia terpenica</name>
    <dbReference type="NCBI Taxonomy" id="455432"/>
    <lineage>
        <taxon>Bacteria</taxon>
        <taxon>Bacillati</taxon>
        <taxon>Actinomycetota</taxon>
        <taxon>Actinomycetes</taxon>
        <taxon>Mycobacteriales</taxon>
        <taxon>Nocardiaceae</taxon>
        <taxon>Nocardia</taxon>
    </lineage>
</organism>
<accession>A0A291RWU8</accession>
<dbReference type="RefSeq" id="WP_098698829.1">
    <property type="nucleotide sequence ID" value="NZ_CP023778.1"/>
</dbReference>
<feature type="domain" description="HTH araC/xylS-type" evidence="7">
    <location>
        <begin position="177"/>
        <end position="254"/>
    </location>
</feature>
<dbReference type="CDD" id="cd06124">
    <property type="entry name" value="cupin_NimR-like_N"/>
    <property type="match status" value="1"/>
</dbReference>
<evidence type="ECO:0000313" key="8">
    <source>
        <dbReference type="EMBL" id="ATL71993.1"/>
    </source>
</evidence>
<evidence type="ECO:0000256" key="6">
    <source>
        <dbReference type="ARBA" id="ARBA00079449"/>
    </source>
</evidence>